<keyword evidence="2" id="KW-1185">Reference proteome</keyword>
<accession>A0A0C2NBC2</accession>
<protein>
    <submittedName>
        <fullName evidence="1">Uncharacterized protein</fullName>
    </submittedName>
</protein>
<dbReference type="AlphaFoldDB" id="A0A0C2NBC2"/>
<comment type="caution">
    <text evidence="1">The sequence shown here is derived from an EMBL/GenBank/DDBJ whole genome shotgun (WGS) entry which is preliminary data.</text>
</comment>
<sequence>MINNTVFPVDLDEVLRVILNFRPHAPLLLIKTSCEFSKDFIDHCDNTSKCIQIPGITFDSIYKWFAQVHVPASQVITRVRAAKKDIVSDNISDCKYLNNILVLCRQTNEVARIATLIGEIIKQTGENDAVLVLQTVSDFYTVRVRKVSEFIKIKSKTMKTIVNPLSLLFFTHQHYQSLGNYGLYQHTLQSFI</sequence>
<proteinExistence type="predicted"/>
<gene>
    <name evidence="1" type="ORF">RF11_11762</name>
</gene>
<dbReference type="Proteomes" id="UP000031668">
    <property type="component" value="Unassembled WGS sequence"/>
</dbReference>
<dbReference type="EMBL" id="JWZT01001831">
    <property type="protein sequence ID" value="KII71242.1"/>
    <property type="molecule type" value="Genomic_DNA"/>
</dbReference>
<evidence type="ECO:0000313" key="1">
    <source>
        <dbReference type="EMBL" id="KII71242.1"/>
    </source>
</evidence>
<organism evidence="1 2">
    <name type="scientific">Thelohanellus kitauei</name>
    <name type="common">Myxosporean</name>
    <dbReference type="NCBI Taxonomy" id="669202"/>
    <lineage>
        <taxon>Eukaryota</taxon>
        <taxon>Metazoa</taxon>
        <taxon>Cnidaria</taxon>
        <taxon>Myxozoa</taxon>
        <taxon>Myxosporea</taxon>
        <taxon>Bivalvulida</taxon>
        <taxon>Platysporina</taxon>
        <taxon>Myxobolidae</taxon>
        <taxon>Thelohanellus</taxon>
    </lineage>
</organism>
<reference evidence="1 2" key="1">
    <citation type="journal article" date="2014" name="Genome Biol. Evol.">
        <title>The genome of the myxosporean Thelohanellus kitauei shows adaptations to nutrient acquisition within its fish host.</title>
        <authorList>
            <person name="Yang Y."/>
            <person name="Xiong J."/>
            <person name="Zhou Z."/>
            <person name="Huo F."/>
            <person name="Miao W."/>
            <person name="Ran C."/>
            <person name="Liu Y."/>
            <person name="Zhang J."/>
            <person name="Feng J."/>
            <person name="Wang M."/>
            <person name="Wang M."/>
            <person name="Wang L."/>
            <person name="Yao B."/>
        </authorList>
    </citation>
    <scope>NUCLEOTIDE SEQUENCE [LARGE SCALE GENOMIC DNA]</scope>
    <source>
        <strain evidence="1">Wuqing</strain>
    </source>
</reference>
<name>A0A0C2NBC2_THEKT</name>
<evidence type="ECO:0000313" key="2">
    <source>
        <dbReference type="Proteomes" id="UP000031668"/>
    </source>
</evidence>